<organism evidence="3 4">
    <name type="scientific">Bemisia tabaci</name>
    <name type="common">Sweetpotato whitefly</name>
    <name type="synonym">Aleurodes tabaci</name>
    <dbReference type="NCBI Taxonomy" id="7038"/>
    <lineage>
        <taxon>Eukaryota</taxon>
        <taxon>Metazoa</taxon>
        <taxon>Ecdysozoa</taxon>
        <taxon>Arthropoda</taxon>
        <taxon>Hexapoda</taxon>
        <taxon>Insecta</taxon>
        <taxon>Pterygota</taxon>
        <taxon>Neoptera</taxon>
        <taxon>Paraneoptera</taxon>
        <taxon>Hemiptera</taxon>
        <taxon>Sternorrhyncha</taxon>
        <taxon>Aleyrodoidea</taxon>
        <taxon>Aleyrodidae</taxon>
        <taxon>Aleyrodinae</taxon>
        <taxon>Bemisia</taxon>
    </lineage>
</organism>
<dbReference type="AlphaFoldDB" id="A0A9P0F8R0"/>
<keyword evidence="4" id="KW-1185">Reference proteome</keyword>
<feature type="chain" id="PRO_5040258242" description="AAA-ATPase-like domain-containing protein" evidence="1">
    <location>
        <begin position="19"/>
        <end position="736"/>
    </location>
</feature>
<proteinExistence type="predicted"/>
<keyword evidence="1" id="KW-0732">Signal</keyword>
<dbReference type="SUPFAM" id="SSF52540">
    <property type="entry name" value="P-loop containing nucleoside triphosphate hydrolases"/>
    <property type="match status" value="1"/>
</dbReference>
<evidence type="ECO:0000313" key="4">
    <source>
        <dbReference type="Proteomes" id="UP001152759"/>
    </source>
</evidence>
<dbReference type="PANTHER" id="PTHR34825:SF1">
    <property type="entry name" value="AAA-ATPASE-LIKE DOMAIN-CONTAINING PROTEIN"/>
    <property type="match status" value="1"/>
</dbReference>
<feature type="domain" description="AAA-ATPase-like" evidence="2">
    <location>
        <begin position="68"/>
        <end position="266"/>
    </location>
</feature>
<accession>A0A9P0F8R0</accession>
<evidence type="ECO:0000259" key="2">
    <source>
        <dbReference type="Pfam" id="PF09820"/>
    </source>
</evidence>
<feature type="signal peptide" evidence="1">
    <location>
        <begin position="1"/>
        <end position="18"/>
    </location>
</feature>
<evidence type="ECO:0000313" key="3">
    <source>
        <dbReference type="EMBL" id="CAH0394050.1"/>
    </source>
</evidence>
<evidence type="ECO:0000256" key="1">
    <source>
        <dbReference type="SAM" id="SignalP"/>
    </source>
</evidence>
<gene>
    <name evidence="3" type="ORF">BEMITA_LOCUS12392</name>
</gene>
<reference evidence="3" key="1">
    <citation type="submission" date="2021-12" db="EMBL/GenBank/DDBJ databases">
        <authorList>
            <person name="King R."/>
        </authorList>
    </citation>
    <scope>NUCLEOTIDE SEQUENCE</scope>
</reference>
<protein>
    <recommendedName>
        <fullName evidence="2">AAA-ATPase-like domain-containing protein</fullName>
    </recommendedName>
</protein>
<dbReference type="Proteomes" id="UP001152759">
    <property type="component" value="Chromosome 8"/>
</dbReference>
<name>A0A9P0F8R0_BEMTA</name>
<dbReference type="Gene3D" id="3.40.50.300">
    <property type="entry name" value="P-loop containing nucleotide triphosphate hydrolases"/>
    <property type="match status" value="1"/>
</dbReference>
<sequence length="736" mass="84913">MYLLSVLVIVLLIHFGNSAGDFPLVELYSSPQFSRSLKTQSNPRSLELGNRCAELPELSDASLEVLFEKNCYVDKTDYLYKMVKETQIFWFLARPRRFGKTLLIDTMEAFFKGEAGLFEDTNIYRRHIKTFLWIIKYRRGWPKHPVVRLDFSLIEATSFSKFYRGLLALLQRRAKRHDNNLDTKQSVGIVLCDLIEQLEQKYGKKVVILIDEYDSPYTTILSANKDEASQVLETLQDFFKILKGMYKSIRFCFTTGITRLALSDFFSGANAAEDISMNPDFAGIVGFNETELTNYFGRFIERVAERKGNTSKEILDEMKKWYDGFQFTIKYEPLYNPISVIEYLRSDGVSIDSYSGTGGSSQSFDQELKQFPREAFELLLRCYFEDGADQSYVKIEDDGDELEEIPELCLEKEELAGKFNFDEQKNPTALVVFLYRSGFLSIRSYDNTTSRYILNITNLELRTNLAGRLTYTFTGMSTMEMVSYGTEMVQHLAKHKWQSFIDTLKAHLRGIPYNFITHQRIQIEVLFQISFYETLKRCTLKSVSWTMPVRAYSSGRGQSDIVMTIGDTVYIFELKMDDNLENSLYECKEKYLPAFLHGSAENVACFAMKFHRTGDVSSFGVAIFSRTGKLHTEVGKIKLPTSFNKTEAQAIAHLVNKFRENHAHSTIQPDKLLEFFQQIACEQVTAMKLVDKFTNDKLTFCLLLDEIRKALPRSYDNLKGVIHRLLSQLKFSPKTK</sequence>
<dbReference type="Pfam" id="PF09820">
    <property type="entry name" value="AAA-ATPase_like"/>
    <property type="match status" value="1"/>
</dbReference>
<dbReference type="PANTHER" id="PTHR34825">
    <property type="entry name" value="CONSERVED PROTEIN, WITH A WEAK D-GALACTARATE DEHYDRATASE/ALTRONATE HYDROLASE DOMAIN"/>
    <property type="match status" value="1"/>
</dbReference>
<dbReference type="InterPro" id="IPR018631">
    <property type="entry name" value="AAA-ATPase-like_dom"/>
</dbReference>
<dbReference type="InterPro" id="IPR027417">
    <property type="entry name" value="P-loop_NTPase"/>
</dbReference>
<dbReference type="EMBL" id="OU963869">
    <property type="protein sequence ID" value="CAH0394050.1"/>
    <property type="molecule type" value="Genomic_DNA"/>
</dbReference>